<accession>A0A919MBR6</accession>
<dbReference type="Pfam" id="PF00668">
    <property type="entry name" value="Condensation"/>
    <property type="match status" value="5"/>
</dbReference>
<evidence type="ECO:0000256" key="2">
    <source>
        <dbReference type="ARBA" id="ARBA00022450"/>
    </source>
</evidence>
<dbReference type="FunFam" id="1.10.1200.10:FF:000005">
    <property type="entry name" value="Nonribosomal peptide synthetase 1"/>
    <property type="match status" value="1"/>
</dbReference>
<gene>
    <name evidence="8" type="ORF">Acy02nite_32420</name>
</gene>
<feature type="domain" description="Carrier" evidence="7">
    <location>
        <begin position="909"/>
        <end position="983"/>
    </location>
</feature>
<dbReference type="FunFam" id="3.40.50.980:FF:000002">
    <property type="entry name" value="Enterobactin synthetase component F"/>
    <property type="match status" value="1"/>
</dbReference>
<dbReference type="EMBL" id="BOMH01000024">
    <property type="protein sequence ID" value="GID65361.1"/>
    <property type="molecule type" value="Genomic_DNA"/>
</dbReference>
<dbReference type="NCBIfam" id="NF003417">
    <property type="entry name" value="PRK04813.1"/>
    <property type="match status" value="4"/>
</dbReference>
<dbReference type="Gene3D" id="3.30.559.10">
    <property type="entry name" value="Chloramphenicol acetyltransferase-like domain"/>
    <property type="match status" value="5"/>
</dbReference>
<dbReference type="CDD" id="cd05930">
    <property type="entry name" value="A_NRPS"/>
    <property type="match status" value="2"/>
</dbReference>
<dbReference type="GO" id="GO:0003824">
    <property type="term" value="F:catalytic activity"/>
    <property type="evidence" value="ECO:0007669"/>
    <property type="project" value="InterPro"/>
</dbReference>
<dbReference type="InterPro" id="IPR006162">
    <property type="entry name" value="Ppantetheine_attach_site"/>
</dbReference>
<evidence type="ECO:0000313" key="8">
    <source>
        <dbReference type="EMBL" id="GID65361.1"/>
    </source>
</evidence>
<dbReference type="SUPFAM" id="SSF52777">
    <property type="entry name" value="CoA-dependent acyltransferases"/>
    <property type="match status" value="10"/>
</dbReference>
<dbReference type="Pfam" id="PF13193">
    <property type="entry name" value="AMP-binding_C"/>
    <property type="match status" value="2"/>
</dbReference>
<dbReference type="InterPro" id="IPR000873">
    <property type="entry name" value="AMP-dep_synth/lig_dom"/>
</dbReference>
<dbReference type="InterPro" id="IPR020845">
    <property type="entry name" value="AMP-binding_CS"/>
</dbReference>
<dbReference type="SUPFAM" id="SSF47336">
    <property type="entry name" value="ACP-like"/>
    <property type="match status" value="3"/>
</dbReference>
<dbReference type="Gene3D" id="3.40.50.980">
    <property type="match status" value="4"/>
</dbReference>
<proteinExistence type="predicted"/>
<dbReference type="SUPFAM" id="SSF56801">
    <property type="entry name" value="Acetyl-CoA synthetase-like"/>
    <property type="match status" value="3"/>
</dbReference>
<protein>
    <recommendedName>
        <fullName evidence="7">Carrier domain-containing protein</fullName>
    </recommendedName>
</protein>
<dbReference type="Gene3D" id="3.30.559.30">
    <property type="entry name" value="Nonribosomal peptide synthetase, condensation domain"/>
    <property type="match status" value="5"/>
</dbReference>
<dbReference type="GO" id="GO:0031177">
    <property type="term" value="F:phosphopantetheine binding"/>
    <property type="evidence" value="ECO:0007669"/>
    <property type="project" value="InterPro"/>
</dbReference>
<dbReference type="CDD" id="cd17646">
    <property type="entry name" value="A_NRPS_AB3403-like"/>
    <property type="match status" value="1"/>
</dbReference>
<evidence type="ECO:0000256" key="6">
    <source>
        <dbReference type="SAM" id="MobiDB-lite"/>
    </source>
</evidence>
<evidence type="ECO:0000313" key="9">
    <source>
        <dbReference type="Proteomes" id="UP000619479"/>
    </source>
</evidence>
<dbReference type="GO" id="GO:0008610">
    <property type="term" value="P:lipid biosynthetic process"/>
    <property type="evidence" value="ECO:0007669"/>
    <property type="project" value="UniProtKB-ARBA"/>
</dbReference>
<dbReference type="GO" id="GO:0017000">
    <property type="term" value="P:antibiotic biosynthetic process"/>
    <property type="evidence" value="ECO:0007669"/>
    <property type="project" value="UniProtKB-KW"/>
</dbReference>
<dbReference type="InterPro" id="IPR010060">
    <property type="entry name" value="NRPS_synth"/>
</dbReference>
<dbReference type="Gene3D" id="2.30.38.10">
    <property type="entry name" value="Luciferase, Domain 3"/>
    <property type="match status" value="2"/>
</dbReference>
<dbReference type="Gene3D" id="3.30.300.30">
    <property type="match status" value="3"/>
</dbReference>
<dbReference type="GO" id="GO:0043041">
    <property type="term" value="P:amino acid activation for nonribosomal peptide biosynthetic process"/>
    <property type="evidence" value="ECO:0007669"/>
    <property type="project" value="TreeGrafter"/>
</dbReference>
<dbReference type="InterPro" id="IPR009081">
    <property type="entry name" value="PP-bd_ACP"/>
</dbReference>
<dbReference type="Proteomes" id="UP000619479">
    <property type="component" value="Unassembled WGS sequence"/>
</dbReference>
<feature type="domain" description="Carrier" evidence="7">
    <location>
        <begin position="3826"/>
        <end position="3900"/>
    </location>
</feature>
<dbReference type="InterPro" id="IPR010071">
    <property type="entry name" value="AA_adenyl_dom"/>
</dbReference>
<evidence type="ECO:0000259" key="7">
    <source>
        <dbReference type="PROSITE" id="PS50075"/>
    </source>
</evidence>
<dbReference type="FunFam" id="3.40.50.12780:FF:000012">
    <property type="entry name" value="Non-ribosomal peptide synthetase"/>
    <property type="match status" value="1"/>
</dbReference>
<keyword evidence="9" id="KW-1185">Reference proteome</keyword>
<reference evidence="8" key="1">
    <citation type="submission" date="2021-01" db="EMBL/GenBank/DDBJ databases">
        <title>Whole genome shotgun sequence of Actinoplanes cyaneus NBRC 14990.</title>
        <authorList>
            <person name="Komaki H."/>
            <person name="Tamura T."/>
        </authorList>
    </citation>
    <scope>NUCLEOTIDE SEQUENCE</scope>
    <source>
        <strain evidence="8">NBRC 14990</strain>
    </source>
</reference>
<dbReference type="GO" id="GO:0044550">
    <property type="term" value="P:secondary metabolite biosynthetic process"/>
    <property type="evidence" value="ECO:0007669"/>
    <property type="project" value="TreeGrafter"/>
</dbReference>
<dbReference type="RefSeq" id="WP_203741334.1">
    <property type="nucleotide sequence ID" value="NZ_JAODUN010000018.1"/>
</dbReference>
<dbReference type="Pfam" id="PF00550">
    <property type="entry name" value="PP-binding"/>
    <property type="match status" value="3"/>
</dbReference>
<dbReference type="InterPro" id="IPR020806">
    <property type="entry name" value="PKS_PP-bd"/>
</dbReference>
<feature type="region of interest" description="Disordered" evidence="6">
    <location>
        <begin position="2283"/>
        <end position="2320"/>
    </location>
</feature>
<dbReference type="InterPro" id="IPR042099">
    <property type="entry name" value="ANL_N_sf"/>
</dbReference>
<evidence type="ECO:0000256" key="1">
    <source>
        <dbReference type="ARBA" id="ARBA00001957"/>
    </source>
</evidence>
<dbReference type="Gene3D" id="1.10.1200.10">
    <property type="entry name" value="ACP-like"/>
    <property type="match status" value="3"/>
</dbReference>
<dbReference type="Gene3D" id="3.40.50.12780">
    <property type="entry name" value="N-terminal domain of ligase-like"/>
    <property type="match status" value="1"/>
</dbReference>
<dbReference type="PANTHER" id="PTHR45527">
    <property type="entry name" value="NONRIBOSOMAL PEPTIDE SYNTHETASE"/>
    <property type="match status" value="1"/>
</dbReference>
<dbReference type="PROSITE" id="PS50075">
    <property type="entry name" value="CARRIER"/>
    <property type="match status" value="3"/>
</dbReference>
<dbReference type="Pfam" id="PF00501">
    <property type="entry name" value="AMP-binding"/>
    <property type="match status" value="4"/>
</dbReference>
<dbReference type="CDD" id="cd19543">
    <property type="entry name" value="DCL_NRPS"/>
    <property type="match status" value="2"/>
</dbReference>
<comment type="caution">
    <text evidence="8">The sequence shown here is derived from an EMBL/GenBank/DDBJ whole genome shotgun (WGS) entry which is preliminary data.</text>
</comment>
<dbReference type="NCBIfam" id="TIGR01733">
    <property type="entry name" value="AA-adenyl-dom"/>
    <property type="match status" value="3"/>
</dbReference>
<name>A0A919MBR6_9ACTN</name>
<dbReference type="SMART" id="SM00823">
    <property type="entry name" value="PKS_PP"/>
    <property type="match status" value="3"/>
</dbReference>
<evidence type="ECO:0000256" key="3">
    <source>
        <dbReference type="ARBA" id="ARBA00022553"/>
    </source>
</evidence>
<dbReference type="InterPro" id="IPR001242">
    <property type="entry name" value="Condensation_dom"/>
</dbReference>
<dbReference type="FunFam" id="2.30.38.10:FF:000001">
    <property type="entry name" value="Non-ribosomal peptide synthetase PvdI"/>
    <property type="match status" value="3"/>
</dbReference>
<evidence type="ECO:0000256" key="5">
    <source>
        <dbReference type="ARBA" id="ARBA00023194"/>
    </source>
</evidence>
<dbReference type="InterPro" id="IPR025110">
    <property type="entry name" value="AMP-bd_C"/>
</dbReference>
<dbReference type="InterPro" id="IPR036736">
    <property type="entry name" value="ACP-like_sf"/>
</dbReference>
<dbReference type="PANTHER" id="PTHR45527:SF1">
    <property type="entry name" value="FATTY ACID SYNTHASE"/>
    <property type="match status" value="1"/>
</dbReference>
<dbReference type="InterPro" id="IPR045851">
    <property type="entry name" value="AMP-bd_C_sf"/>
</dbReference>
<dbReference type="PROSITE" id="PS00012">
    <property type="entry name" value="PHOSPHOPANTETHEINE"/>
    <property type="match status" value="3"/>
</dbReference>
<keyword evidence="3" id="KW-0597">Phosphoprotein</keyword>
<organism evidence="8 9">
    <name type="scientific">Actinoplanes cyaneus</name>
    <dbReference type="NCBI Taxonomy" id="52696"/>
    <lineage>
        <taxon>Bacteria</taxon>
        <taxon>Bacillati</taxon>
        <taxon>Actinomycetota</taxon>
        <taxon>Actinomycetes</taxon>
        <taxon>Micromonosporales</taxon>
        <taxon>Micromonosporaceae</taxon>
        <taxon>Actinoplanes</taxon>
    </lineage>
</organism>
<dbReference type="GO" id="GO:0005829">
    <property type="term" value="C:cytosol"/>
    <property type="evidence" value="ECO:0007669"/>
    <property type="project" value="TreeGrafter"/>
</dbReference>
<keyword evidence="4" id="KW-0677">Repeat</keyword>
<evidence type="ECO:0000256" key="4">
    <source>
        <dbReference type="ARBA" id="ARBA00022737"/>
    </source>
</evidence>
<dbReference type="NCBIfam" id="TIGR01720">
    <property type="entry name" value="NRPS-para261"/>
    <property type="match status" value="2"/>
</dbReference>
<dbReference type="PROSITE" id="PS00455">
    <property type="entry name" value="AMP_BINDING"/>
    <property type="match status" value="3"/>
</dbReference>
<sequence length="3900" mass="414619">MTTPSGLQDILPLSPLQEGLYFLSAYSGGDTPDVYVVQQVLTLDGDLDAGRLRAAAQALLDRHANLRAAFRPRKAGQPVQLIPAAVPVDWTEIDLTGQDPAHADAVAGEARAKPFDLARPPLLRWHLIRLGARRHRLVLTAHHILLDGWSAPLLVRDLMLLYSGRPVPAVRPYKDYLGWVAKQDRAAGENAWRDALAGVEEPTLLGASGTAAATPEAIEHVIDAARLTEIARSRGLTLNTVVQGAWALVLAELTGRDDIVFGSTVSGRPATLPGAEDMVGLFINTVPVRVRPRPGDTWTGYLSRLQAEQAALLDHQHVGLATIQRLGGIGPLFDTLLVFESYPLDADGLRVLEDAAGLRLAEVTGHDATHYPFTLTAIPGETLTLGAEFRADVISREQATRLLGRLELLLAAFTAEPDGRLAALPAAGSLRDPGPVLELPRGTILEEFDAAVRRSPSAVAVRFRSDSLTYGDLAVRVDRLARVLVARGAGPEKVVAVLLPRTGDALVAWLAVLRAGAIYLPVDVDYPAERIEYLLSDASPAVVVTPALLDETAEAELPVVDPRNGAYLIYTSGSTGRPKGVVVEHASLLNFYLHHRSRIIARERTRVALSAALVFDTSWEGVLWLIAGHELHLLDDETRRDADLFVAYVREHRIGALDVTPSLGQELVHAGLLGADGPALVMLGGEAAGPALWTALREAPATTGVNLYGPTECTVDTLMAWVADSAEPLVGRPIGNTRAYVLDGWLRPVADGVAGELYLSGAQLGRGYLDRPGLTASRFVADPFRDGKRMYRTGDLARWTAGGALEFAGRADDQVKIRGFRVEPGEVAAALGEHPDVRQAAVVATDGRLVAYVVGNAVDLREWAAERLPDHLVPAAVVTMERLPVTVAGKLDRRALPAPDFGALTGDATPRTPAEETLAGLVAELLGLPSVGVDDSFFSLGGDSIVSLQLVARARAAGLRITPRQIFELRTVAALAAIAAPTVESRPVVTGANLGDIPLTPALTWLRDAGPAANYHQSMVLRAPDGLTPERLHAVVQALLDRHDLLRARWTGDTLTVAPPGAVTARDVVTTGAARLRPAAGVPIQVVWRGDEVEVVVHHSVVDGVSWRILLPDLAAAWADVAAGREPRLPATGTSFREWALGLRTAAADTSQLAYWTEVLAGPEPVLGARAIDPARDTVATARTVTVTLDADRTAPLIHDVPAAFHASVPDVLLTGLALAIGRESLLVELEGHGREESLVPGVDLSRTVGWFTSEYPVRLTPGPGSPADALKRIKEQLRAVPENGARFGLLRHLNDETRATLAARPEPQIVLNYLGRFDGGDAQGAWTPVDGLGGGADPDMPLSRALEINASVLDGRLSVSLTWPEGVFTEERVRELAGDWFTALDRLAGAPGGRTPSDLLLPGIGQDEIDALEARPGGLGDVWPLTPLQEGLVFLAAVARDVDPYVVQQVLDLEGPLDPERLRAAGQALLDRHPALRVSFPAGPGGVLRQLVAAHAELPWAVHEGGFEEVAAADRHTPFDLTSAPLLRLTLVRVGPERHRLILTNHHVLLDGWSTPLAVRELFDLYNGRELAAPRQYRDYLRWLMSTDRAAAVTAWRDQLTGLDQATLVAPGAGAVLDARPGKLERELPREVTERLTALARERQVTLNTIVQAGWAVLLAHLTGRTDVVFGTTVSGRPAQVAGVEDMIGFFINTLPVRVPLDPAQTWTGLLERIRADQAGLLEHQHLPLSDIQRLAGIGELFDTLTIFESYPLDTDALHSSTGAAGLRMTDVTGDDAPHYPLTLAVAPDERLRLGLAYRTDVFDPPAAEEILDRFGALLAELAAAPDRAVGRALPAPAHVTETAHPVPETTLPRLFASAVERDPAAVAVIFEGVRLTYAELDERAGRLAGALVARGVRPGDVVAVAMPRSADLVVALHAVQRAGAAYLPIDPSHPRDRNDYLLADSGASVVLTSADAAGHEPVPAVEVPADSAAYVIYTSGSTGKPKGAIVSHRSIVNRLLWMQASYDLQPGDRVLQKTPAGFDVSVWEFFWPLISGATLVVARPGGHRDPAYLASLISSERIGTVHFVPSMLRAFLADPAAPGVAGALRRVICSGEALPADLAARFGAVLPGVELHNLYGPTEAAVDVTYHPVDVLAAGPVPIGRPVWNTQVHVLDPWLRPVPPGITGELYLGGVQLARGYLNRPALTASRFVADPFGAAGGRLYRTGDLARMSADGVLEYAGRTDDQVKIRGLRVEPGEIEAALLALPGVTAAAVVARSDGPATRLVAYLVTAPSDPAALGGSAAPSGSAALGDSAAPGDSAVSSGPVPSGDAAAPGDPAASVDWAAALAVTLPEHLVPAAFVVLDELPLSPNGKLDRRRLPAPDFAARAGGDEPRTPAEEFFAGLVAGVLGLPRAGIRDSFFTLGGDSILALQLTARARAAGWQLTARDVFAHPTVEALARAATPMTTVRAQDATAGWGFIPATPIMRDLAVADPRLSQSMLLPAPADLLGRLQALLDRHDVLRARWTGDGLHVPAPGTVRAGDLIGATDLDPSAGRMLRAEPRGDRVLLEIHHLAVDAVSWPILISDLTAADPADPADATPPGTPFRTWALALQRLAAERAGELEHWSGVLDGPAGYLGEIALDPSVDTLGTLDQVVVRLDAERTTPLITSIPAAYRANVQDVLLSALSTAAGDDLLIELEGHGREEQLLPGADLSRTVGWFTTSHPVRLYAAERAGQGLSTLTGYPQGTARDQAILGTMDEGGSPRVGGLDGSAGQLKRIKETLRAAPDGGIGYGLLRHLNPETAERLAPLPQPPVLFNYLGRAGDGGDDGLRGDASDDLPARHVLTIEASVRAGELVLSAAFPRRVLAGDTVRELLDRWIGALTALAEQPGDGGLTPSDVLATVDQADLDELGGRYPGLADVLPLTPLQEGLFYLHALDGTDVYTVQQRLDLDGDVDPGRLRDAARTLLRRHPNLRAAFTTTAAGTPVQVIPSAAEPAWDYREVSEDEAGRLADAERERPFDLEEPPLLRFLLLRLGETAYRLVLTQHHLLVDGWSGPLIARELFTAYAGNQAAPGRPYRDFLAHLGRADAEAAREAWRDALAGLAEPTLVAPGGRAGLPDEVTDQLPDAAAELARSLGVTPNTLVRALWAVLLGRLTGRDDVVFGATVAGRPAELAGVEETIGLFINTLPVRVRLLPGETWRDFLARVQREQAALLPHEHLGLAAIQQLAGLGELFDTLVVFESYPVDAERLDDSQRAAGVKIAGVESRDATHYPLTLVAAEDDGLHLALEYQPSRFDAATARLLLDRLVALAAEVAADPSRPVDRADALTADERVRMLVDWNAGAVPVTPATLPGLVRDWARRTPDATALVVGERRWSYAQLVEEAESLARHLRARGAGAGQIVALVLPRGEHIVPAILAAMMSGAAYLPIDPEYPPARIAAMIEDARPVLTLAVTSTESLLPETPSHNVERSVAAEGQLPELVPDQPAYVIYTSGSTGRPKGVLVPHRTVVNLFASHHHRILGPAAERLGRPLRIAHNWSFAFDASWQPLLALLGGDELHLVTDEPRKDPDLLAALLRDNGIDMIEVAPSHLDQLVASGFDAAGLAVLGVGGEAVPDQLWAAMAALPDTESYNFYGPTECTVDAVVQRVKEVPRALIGRPVANTSLYVLDARLRPVPPGVAGELYIGGAGVAYGYLRQPALTSTRFVADPWSPGQRMYRTGDVVRWTADGRIDYLGRTDDQVKIRGHRVELGEVATVLGEHDAVGQAVVIADGGRLVAYVVTALDPPQVRAWAAERLPAHLVPAAVVTLDALPLTVNGKLDRTALPKPSFAATGRPPRGAAEERIAALFAEVLDLDAVGAQDSFFDLGGDSIAAMRLVSRARTAGVDLRLRDLVATPTVAALAVLTEVTA</sequence>
<dbReference type="InterPro" id="IPR023213">
    <property type="entry name" value="CAT-like_dom_sf"/>
</dbReference>
<comment type="cofactor">
    <cofactor evidence="1">
        <name>pantetheine 4'-phosphate</name>
        <dbReference type="ChEBI" id="CHEBI:47942"/>
    </cofactor>
</comment>
<feature type="domain" description="Carrier" evidence="7">
    <location>
        <begin position="2377"/>
        <end position="2451"/>
    </location>
</feature>
<keyword evidence="5" id="KW-0045">Antibiotic biosynthesis</keyword>
<keyword evidence="2" id="KW-0596">Phosphopantetheine</keyword>